<dbReference type="PROSITE" id="PS01359">
    <property type="entry name" value="ZF_PHD_1"/>
    <property type="match status" value="1"/>
</dbReference>
<proteinExistence type="predicted"/>
<comment type="caution">
    <text evidence="6">The sequence shown here is derived from an EMBL/GenBank/DDBJ whole genome shotgun (WGS) entry which is preliminary data.</text>
</comment>
<protein>
    <recommendedName>
        <fullName evidence="5">Zinc finger PHD-type domain-containing protein</fullName>
    </recommendedName>
</protein>
<evidence type="ECO:0000256" key="4">
    <source>
        <dbReference type="SAM" id="MobiDB-lite"/>
    </source>
</evidence>
<accession>A0A8T2NFR0</accession>
<feature type="compositionally biased region" description="Basic and acidic residues" evidence="4">
    <location>
        <begin position="46"/>
        <end position="58"/>
    </location>
</feature>
<dbReference type="InterPro" id="IPR013637">
    <property type="entry name" value="Lys_sp_deMease-like_dom"/>
</dbReference>
<dbReference type="InterPro" id="IPR001965">
    <property type="entry name" value="Znf_PHD"/>
</dbReference>
<feature type="region of interest" description="Disordered" evidence="4">
    <location>
        <begin position="46"/>
        <end position="67"/>
    </location>
</feature>
<feature type="region of interest" description="Disordered" evidence="4">
    <location>
        <begin position="405"/>
        <end position="437"/>
    </location>
</feature>
<feature type="compositionally biased region" description="Low complexity" evidence="4">
    <location>
        <begin position="134"/>
        <end position="144"/>
    </location>
</feature>
<name>A0A8T2NFR0_9TELE</name>
<sequence length="536" mass="59456">MEELRQLELQVASAHSWRDKASRTFLKKNTPHSLLEVLCPCVEKQRERGDGKEYRTDTDSLGLTAQDLRDPGAIVSAFREGERREKEALQRLQEVNLAKPGLEQGDWEEHRRNSGLEQEVSIPSVDLTNENEATSDPSPTPSSSVCVCGRPPRPPLFRCHLCRDWFHGGCVSFPALPPPAARQRQCWWDWDTRFLCPLCQRSRRPRLETILALLVALQRLPVRLPEGEALQCLTERAITWQGRAKQALETPELRCALDTLQALRERRDGDTKEDTEASSVIVLSDSEGGEKDEGVIDLTDDGSPQKTASKPEAPQMGLENGHSKKEHSRSPIGVEALLPLVPLLKGPVIDLSPEARAQLEELQLEGDLLEVTLDQTQTIHRVLQAASQPPRHALHNLILIELQEQRSAGRGGRTKDSKRKRKSQRGGTGPTPRKHAHLATSLPKISFMLIQRSQALSLEVRGQESGTESGGQESGTESGGQESGIVLLGVVMSQFQPWERWQAANSNVHGLSFPSLHTTTPQPCAPNPNPSHPHFS</sequence>
<evidence type="ECO:0000313" key="7">
    <source>
        <dbReference type="Proteomes" id="UP000824540"/>
    </source>
</evidence>
<dbReference type="InterPro" id="IPR019786">
    <property type="entry name" value="Zinc_finger_PHD-type_CS"/>
</dbReference>
<evidence type="ECO:0000256" key="1">
    <source>
        <dbReference type="ARBA" id="ARBA00022723"/>
    </source>
</evidence>
<dbReference type="InterPro" id="IPR011011">
    <property type="entry name" value="Znf_FYVE_PHD"/>
</dbReference>
<dbReference type="SUPFAM" id="SSF57903">
    <property type="entry name" value="FYVE/PHD zinc finger"/>
    <property type="match status" value="1"/>
</dbReference>
<keyword evidence="2" id="KW-0863">Zinc-finger</keyword>
<dbReference type="InterPro" id="IPR013083">
    <property type="entry name" value="Znf_RING/FYVE/PHD"/>
</dbReference>
<keyword evidence="1" id="KW-0479">Metal-binding</keyword>
<evidence type="ECO:0000313" key="6">
    <source>
        <dbReference type="EMBL" id="KAG9335297.1"/>
    </source>
</evidence>
<feature type="domain" description="Zinc finger PHD-type" evidence="5">
    <location>
        <begin position="145"/>
        <end position="200"/>
    </location>
</feature>
<reference evidence="6" key="1">
    <citation type="thesis" date="2021" institute="BYU ScholarsArchive" country="Provo, UT, USA">
        <title>Applications of and Algorithms for Genome Assembly and Genomic Analyses with an Emphasis on Marine Teleosts.</title>
        <authorList>
            <person name="Pickett B.D."/>
        </authorList>
    </citation>
    <scope>NUCLEOTIDE SEQUENCE</scope>
    <source>
        <strain evidence="6">HI-2016</strain>
    </source>
</reference>
<dbReference type="Pfam" id="PF08429">
    <property type="entry name" value="PLU-1"/>
    <property type="match status" value="1"/>
</dbReference>
<dbReference type="EMBL" id="JAFBMS010000124">
    <property type="protein sequence ID" value="KAG9335297.1"/>
    <property type="molecule type" value="Genomic_DNA"/>
</dbReference>
<feature type="region of interest" description="Disordered" evidence="4">
    <location>
        <begin position="266"/>
        <end position="329"/>
    </location>
</feature>
<dbReference type="OrthoDB" id="1678912at2759"/>
<feature type="compositionally biased region" description="Basic and acidic residues" evidence="4">
    <location>
        <begin position="266"/>
        <end position="275"/>
    </location>
</feature>
<dbReference type="SMART" id="SM00249">
    <property type="entry name" value="PHD"/>
    <property type="match status" value="1"/>
</dbReference>
<feature type="region of interest" description="Disordered" evidence="4">
    <location>
        <begin position="100"/>
        <end position="146"/>
    </location>
</feature>
<feature type="region of interest" description="Disordered" evidence="4">
    <location>
        <begin position="459"/>
        <end position="481"/>
    </location>
</feature>
<dbReference type="Gene3D" id="3.30.40.10">
    <property type="entry name" value="Zinc/RING finger domain, C3HC4 (zinc finger)"/>
    <property type="match status" value="1"/>
</dbReference>
<dbReference type="AlphaFoldDB" id="A0A8T2NFR0"/>
<evidence type="ECO:0000259" key="5">
    <source>
        <dbReference type="SMART" id="SM00249"/>
    </source>
</evidence>
<keyword evidence="7" id="KW-1185">Reference proteome</keyword>
<dbReference type="Proteomes" id="UP000824540">
    <property type="component" value="Unassembled WGS sequence"/>
</dbReference>
<dbReference type="GO" id="GO:0008270">
    <property type="term" value="F:zinc ion binding"/>
    <property type="evidence" value="ECO:0007669"/>
    <property type="project" value="UniProtKB-KW"/>
</dbReference>
<evidence type="ECO:0000256" key="2">
    <source>
        <dbReference type="ARBA" id="ARBA00022771"/>
    </source>
</evidence>
<gene>
    <name evidence="6" type="ORF">JZ751_005401</name>
</gene>
<feature type="compositionally biased region" description="Gly residues" evidence="4">
    <location>
        <begin position="468"/>
        <end position="481"/>
    </location>
</feature>
<keyword evidence="3" id="KW-0862">Zinc</keyword>
<organism evidence="6 7">
    <name type="scientific">Albula glossodonta</name>
    <name type="common">roundjaw bonefish</name>
    <dbReference type="NCBI Taxonomy" id="121402"/>
    <lineage>
        <taxon>Eukaryota</taxon>
        <taxon>Metazoa</taxon>
        <taxon>Chordata</taxon>
        <taxon>Craniata</taxon>
        <taxon>Vertebrata</taxon>
        <taxon>Euteleostomi</taxon>
        <taxon>Actinopterygii</taxon>
        <taxon>Neopterygii</taxon>
        <taxon>Teleostei</taxon>
        <taxon>Albuliformes</taxon>
        <taxon>Albulidae</taxon>
        <taxon>Albula</taxon>
    </lineage>
</organism>
<evidence type="ECO:0000256" key="3">
    <source>
        <dbReference type="ARBA" id="ARBA00022833"/>
    </source>
</evidence>